<evidence type="ECO:0000259" key="1">
    <source>
        <dbReference type="Pfam" id="PF04965"/>
    </source>
</evidence>
<name>A0A1M6M0E5_MALRU</name>
<dbReference type="InterPro" id="IPR007048">
    <property type="entry name" value="IraD/Gp25-like"/>
</dbReference>
<protein>
    <recommendedName>
        <fullName evidence="1">IraD/Gp25-like domain-containing protein</fullName>
    </recommendedName>
</protein>
<organism evidence="2 3">
    <name type="scientific">Malonomonas rubra DSM 5091</name>
    <dbReference type="NCBI Taxonomy" id="1122189"/>
    <lineage>
        <taxon>Bacteria</taxon>
        <taxon>Pseudomonadati</taxon>
        <taxon>Thermodesulfobacteriota</taxon>
        <taxon>Desulfuromonadia</taxon>
        <taxon>Desulfuromonadales</taxon>
        <taxon>Geopsychrobacteraceae</taxon>
        <taxon>Malonomonas</taxon>
    </lineage>
</organism>
<dbReference type="Proteomes" id="UP000184171">
    <property type="component" value="Unassembled WGS sequence"/>
</dbReference>
<reference evidence="2 3" key="1">
    <citation type="submission" date="2016-11" db="EMBL/GenBank/DDBJ databases">
        <authorList>
            <person name="Jaros S."/>
            <person name="Januszkiewicz K."/>
            <person name="Wedrychowicz H."/>
        </authorList>
    </citation>
    <scope>NUCLEOTIDE SEQUENCE [LARGE SCALE GENOMIC DNA]</scope>
    <source>
        <strain evidence="2 3">DSM 5091</strain>
    </source>
</reference>
<dbReference type="Gene3D" id="3.10.450.40">
    <property type="match status" value="1"/>
</dbReference>
<dbReference type="OrthoDB" id="9802846at2"/>
<evidence type="ECO:0000313" key="3">
    <source>
        <dbReference type="Proteomes" id="UP000184171"/>
    </source>
</evidence>
<dbReference type="SUPFAM" id="SSF160719">
    <property type="entry name" value="gpW/gp25-like"/>
    <property type="match status" value="1"/>
</dbReference>
<dbReference type="STRING" id="1122189.SAMN02745165_03126"/>
<gene>
    <name evidence="2" type="ORF">SAMN02745165_03126</name>
</gene>
<dbReference type="AlphaFoldDB" id="A0A1M6M0E5"/>
<keyword evidence="3" id="KW-1185">Reference proteome</keyword>
<feature type="domain" description="IraD/Gp25-like" evidence="1">
    <location>
        <begin position="33"/>
        <end position="123"/>
    </location>
</feature>
<accession>A0A1M6M0E5</accession>
<proteinExistence type="predicted"/>
<dbReference type="EMBL" id="FQZT01000015">
    <property type="protein sequence ID" value="SHJ76864.1"/>
    <property type="molecule type" value="Genomic_DNA"/>
</dbReference>
<sequence>MTKLNDTNNPFLGTGWSFPPRFSKIKKGVELVSGEDDIRESLEILLATSVGERFLQPKYGCNLDELIFEPLNTTVKTYIRGLVKQAILIYEPRIELEDVVIEALDEPAGKIELVVYYKVRATNSRNNLVFPFYRSEVTG</sequence>
<dbReference type="RefSeq" id="WP_072909671.1">
    <property type="nucleotide sequence ID" value="NZ_FQZT01000015.1"/>
</dbReference>
<dbReference type="Pfam" id="PF04965">
    <property type="entry name" value="GPW_gp25"/>
    <property type="match status" value="1"/>
</dbReference>
<evidence type="ECO:0000313" key="2">
    <source>
        <dbReference type="EMBL" id="SHJ76864.1"/>
    </source>
</evidence>